<comment type="caution">
    <text evidence="2">The sequence shown here is derived from an EMBL/GenBank/DDBJ whole genome shotgun (WGS) entry which is preliminary data.</text>
</comment>
<evidence type="ECO:0000313" key="2">
    <source>
        <dbReference type="EMBL" id="TVU04248.1"/>
    </source>
</evidence>
<gene>
    <name evidence="2" type="ORF">EJB05_50195</name>
</gene>
<sequence>MPEFEVQLAASFFHTLDVWTWSDHMVAMSSSGGHGRGPKKKLYHREPGLDKAMDLQKKPALLLRLRELILAQKKGSLLSNIFHVSGGSASREPIAVTITEKAKRISSEEVQVRELMESILVRKLRKPLMMSMDCQIPLDKIELIQSEQGLLKNFKNYLIPSHSMRGELDFEGFQTGCGGIPKDGKFLGPFALNLKYPAGFRPNRKYLEEVVRWQKMAFPSPI</sequence>
<evidence type="ECO:0000259" key="1">
    <source>
        <dbReference type="Pfam" id="PF11955"/>
    </source>
</evidence>
<proteinExistence type="predicted"/>
<dbReference type="Gramene" id="TVU04248">
    <property type="protein sequence ID" value="TVU04248"/>
    <property type="gene ID" value="EJB05_50195"/>
</dbReference>
<feature type="domain" description="PORR" evidence="1">
    <location>
        <begin position="80"/>
        <end position="163"/>
    </location>
</feature>
<dbReference type="PANTHER" id="PTHR31476">
    <property type="entry name" value="PROTEIN WHAT'S THIS FACTOR 1 HOMOLOG, CHLOROPLASTIC"/>
    <property type="match status" value="1"/>
</dbReference>
<dbReference type="OrthoDB" id="1676166at2759"/>
<keyword evidence="3" id="KW-1185">Reference proteome</keyword>
<name>A0A5J9SYT5_9POAL</name>
<dbReference type="AlphaFoldDB" id="A0A5J9SYT5"/>
<dbReference type="PANTHER" id="PTHR31476:SF11">
    <property type="entry name" value="UBIQUITIN CARBOXYL-TERMINAL HYDROLASE FAMILY PROTEIN"/>
    <property type="match status" value="1"/>
</dbReference>
<dbReference type="Pfam" id="PF11955">
    <property type="entry name" value="PORR"/>
    <property type="match status" value="1"/>
</dbReference>
<protein>
    <recommendedName>
        <fullName evidence="1">PORR domain-containing protein</fullName>
    </recommendedName>
</protein>
<dbReference type="InterPro" id="IPR045040">
    <property type="entry name" value="PORR_fam"/>
</dbReference>
<evidence type="ECO:0000313" key="3">
    <source>
        <dbReference type="Proteomes" id="UP000324897"/>
    </source>
</evidence>
<dbReference type="InterPro" id="IPR021099">
    <property type="entry name" value="PORR_domain"/>
</dbReference>
<reference evidence="2 3" key="1">
    <citation type="journal article" date="2019" name="Sci. Rep.">
        <title>A high-quality genome of Eragrostis curvula grass provides insights into Poaceae evolution and supports new strategies to enhance forage quality.</title>
        <authorList>
            <person name="Carballo J."/>
            <person name="Santos B.A.C.M."/>
            <person name="Zappacosta D."/>
            <person name="Garbus I."/>
            <person name="Selva J.P."/>
            <person name="Gallo C.A."/>
            <person name="Diaz A."/>
            <person name="Albertini E."/>
            <person name="Caccamo M."/>
            <person name="Echenique V."/>
        </authorList>
    </citation>
    <scope>NUCLEOTIDE SEQUENCE [LARGE SCALE GENOMIC DNA]</scope>
    <source>
        <strain evidence="3">cv. Victoria</strain>
        <tissue evidence="2">Leaf</tissue>
    </source>
</reference>
<dbReference type="EMBL" id="RWGY01000085">
    <property type="protein sequence ID" value="TVU04248.1"/>
    <property type="molecule type" value="Genomic_DNA"/>
</dbReference>
<dbReference type="Proteomes" id="UP000324897">
    <property type="component" value="Unassembled WGS sequence"/>
</dbReference>
<organism evidence="2 3">
    <name type="scientific">Eragrostis curvula</name>
    <name type="common">weeping love grass</name>
    <dbReference type="NCBI Taxonomy" id="38414"/>
    <lineage>
        <taxon>Eukaryota</taxon>
        <taxon>Viridiplantae</taxon>
        <taxon>Streptophyta</taxon>
        <taxon>Embryophyta</taxon>
        <taxon>Tracheophyta</taxon>
        <taxon>Spermatophyta</taxon>
        <taxon>Magnoliopsida</taxon>
        <taxon>Liliopsida</taxon>
        <taxon>Poales</taxon>
        <taxon>Poaceae</taxon>
        <taxon>PACMAD clade</taxon>
        <taxon>Chloridoideae</taxon>
        <taxon>Eragrostideae</taxon>
        <taxon>Eragrostidinae</taxon>
        <taxon>Eragrostis</taxon>
    </lineage>
</organism>
<accession>A0A5J9SYT5</accession>
<dbReference type="GO" id="GO:0003723">
    <property type="term" value="F:RNA binding"/>
    <property type="evidence" value="ECO:0007669"/>
    <property type="project" value="InterPro"/>
</dbReference>